<evidence type="ECO:0000313" key="7">
    <source>
        <dbReference type="Proteomes" id="UP000005666"/>
    </source>
</evidence>
<dbReference type="GO" id="GO:0045116">
    <property type="term" value="P:protein neddylation"/>
    <property type="evidence" value="ECO:0007669"/>
    <property type="project" value="UniProtKB-UniRule"/>
</dbReference>
<dbReference type="GO" id="GO:0005737">
    <property type="term" value="C:cytoplasm"/>
    <property type="evidence" value="ECO:0007669"/>
    <property type="project" value="TreeGrafter"/>
</dbReference>
<keyword evidence="7" id="KW-1185">Reference proteome</keyword>
<dbReference type="InterPro" id="IPR000594">
    <property type="entry name" value="ThiF_NAD_FAD-bd"/>
</dbReference>
<dbReference type="GO" id="GO:0005524">
    <property type="term" value="F:ATP binding"/>
    <property type="evidence" value="ECO:0007669"/>
    <property type="project" value="UniProtKB-UniRule"/>
</dbReference>
<name>G8BNF8_TETPH</name>
<evidence type="ECO:0000313" key="6">
    <source>
        <dbReference type="EMBL" id="CCE61436.1"/>
    </source>
</evidence>
<comment type="pathway">
    <text evidence="4">Protein modification; protein neddylation.</text>
</comment>
<dbReference type="InterPro" id="IPR035985">
    <property type="entry name" value="Ubiquitin-activating_enz"/>
</dbReference>
<dbReference type="GO" id="GO:0120123">
    <property type="term" value="C:ubiquitin activating enzyme complex"/>
    <property type="evidence" value="ECO:0007669"/>
    <property type="project" value="EnsemblFungi"/>
</dbReference>
<keyword evidence="4" id="KW-0436">Ligase</keyword>
<dbReference type="InterPro" id="IPR045886">
    <property type="entry name" value="ThiF/MoeB/HesA"/>
</dbReference>
<dbReference type="RefSeq" id="XP_003683870.1">
    <property type="nucleotide sequence ID" value="XM_003683822.1"/>
</dbReference>
<dbReference type="EMBL" id="HE612856">
    <property type="protein sequence ID" value="CCE61436.1"/>
    <property type="molecule type" value="Genomic_DNA"/>
</dbReference>
<keyword evidence="2 4" id="KW-0833">Ubl conjugation pathway</keyword>
<dbReference type="Proteomes" id="UP000005666">
    <property type="component" value="Chromosome 1"/>
</dbReference>
<protein>
    <recommendedName>
        <fullName evidence="4">NEDD8-activating enzyme E1 catalytic subunit</fullName>
        <ecNumber evidence="4">6.2.1.64</ecNumber>
    </recommendedName>
</protein>
<comment type="catalytic activity">
    <reaction evidence="4">
        <text>ATP + [NEDD8 protein] + [E1 NEDD8-activating enzyme]-L-cysteine = AMP + diphosphate + [E1 NEDD8-activating enzyme]-S-[NEDD8 protein]-yl-L-cysteine.</text>
        <dbReference type="EC" id="6.2.1.64"/>
    </reaction>
</comment>
<sequence length="305" mass="34463">MLCKVLILGAGGLGCELLKNLVMLNEIVNEIHIIDYDTIELTNLNRQFLFTTNDIGKSKAEVAANYIKSHFPKLINEDKLKIVAHYKDLTKVPIGFLSKFDFVISGLDAIEPRRFINQKLVELTRTTNFEKCIPFIDGGVEGLKGHAKTIIPGITACWECSIDTFPLTQLTVPMCTIINNPRNIDHIIEYVVSVELKNLNYDNEEDQNTLLSHCIQRANKYNIELDPLKFNTNYIIGIVKKIIPNVCTTNAIIAGQCCNELLKIYYDLSDFDNLENFTNYNGSQGSYLISFSHDRMPDCVICGDI</sequence>
<evidence type="ECO:0000259" key="5">
    <source>
        <dbReference type="Pfam" id="PF00899"/>
    </source>
</evidence>
<comment type="function">
    <text evidence="4">Catalytic subunit of the dimeric E1 enzyme, which activates NEDD8.</text>
</comment>
<dbReference type="STRING" id="1071381.G8BNF8"/>
<dbReference type="GO" id="GO:0019781">
    <property type="term" value="F:NEDD8 activating enzyme activity"/>
    <property type="evidence" value="ECO:0007669"/>
    <property type="project" value="UniProtKB-UniRule"/>
</dbReference>
<dbReference type="Pfam" id="PF00899">
    <property type="entry name" value="ThiF"/>
    <property type="match status" value="1"/>
</dbReference>
<dbReference type="GO" id="GO:0005634">
    <property type="term" value="C:nucleus"/>
    <property type="evidence" value="ECO:0007669"/>
    <property type="project" value="TreeGrafter"/>
</dbReference>
<keyword evidence="1 4" id="KW-0547">Nucleotide-binding</keyword>
<dbReference type="Gene3D" id="1.10.10.520">
    <property type="entry name" value="Ubiquitin activating enzymes (Uba3). Chain: B, domain 2"/>
    <property type="match status" value="1"/>
</dbReference>
<dbReference type="GeneID" id="11532758"/>
<evidence type="ECO:0000256" key="1">
    <source>
        <dbReference type="ARBA" id="ARBA00022741"/>
    </source>
</evidence>
<dbReference type="SUPFAM" id="SSF69572">
    <property type="entry name" value="Activating enzymes of the ubiquitin-like proteins"/>
    <property type="match status" value="1"/>
</dbReference>
<organism evidence="6 7">
    <name type="scientific">Tetrapisispora phaffii (strain ATCC 24235 / CBS 4417 / NBRC 1672 / NRRL Y-8282 / UCD 70-5)</name>
    <name type="common">Yeast</name>
    <name type="synonym">Fabospora phaffii</name>
    <dbReference type="NCBI Taxonomy" id="1071381"/>
    <lineage>
        <taxon>Eukaryota</taxon>
        <taxon>Fungi</taxon>
        <taxon>Dikarya</taxon>
        <taxon>Ascomycota</taxon>
        <taxon>Saccharomycotina</taxon>
        <taxon>Saccharomycetes</taxon>
        <taxon>Saccharomycetales</taxon>
        <taxon>Saccharomycetaceae</taxon>
        <taxon>Tetrapisispora</taxon>
    </lineage>
</organism>
<feature type="domain" description="THIF-type NAD/FAD binding fold" evidence="5">
    <location>
        <begin position="4"/>
        <end position="286"/>
    </location>
</feature>
<evidence type="ECO:0000256" key="4">
    <source>
        <dbReference type="RuleBase" id="RU368009"/>
    </source>
</evidence>
<dbReference type="UniPathway" id="UPA00885"/>
<reference evidence="6 7" key="1">
    <citation type="journal article" date="2011" name="Proc. Natl. Acad. Sci. U.S.A.">
        <title>Evolutionary erosion of yeast sex chromosomes by mating-type switching accidents.</title>
        <authorList>
            <person name="Gordon J.L."/>
            <person name="Armisen D."/>
            <person name="Proux-Wera E."/>
            <person name="Oheigeartaigh S.S."/>
            <person name="Byrne K.P."/>
            <person name="Wolfe K.H."/>
        </authorList>
    </citation>
    <scope>NUCLEOTIDE SEQUENCE [LARGE SCALE GENOMIC DNA]</scope>
    <source>
        <strain evidence="7">ATCC 24235 / CBS 4417 / NBRC 1672 / NRRL Y-8282 / UCD 70-5</strain>
    </source>
</reference>
<comment type="similarity">
    <text evidence="4">Belongs to the ubiquitin-activating E1 family. UBA3 subfamily.</text>
</comment>
<evidence type="ECO:0000256" key="2">
    <source>
        <dbReference type="ARBA" id="ARBA00022786"/>
    </source>
</evidence>
<dbReference type="HOGENOM" id="CLU_013325_13_0_1"/>
<dbReference type="Gene3D" id="3.40.50.720">
    <property type="entry name" value="NAD(P)-binding Rossmann-like Domain"/>
    <property type="match status" value="1"/>
</dbReference>
<dbReference type="KEGG" id="tpf:TPHA_0A03600"/>
<dbReference type="PANTHER" id="PTHR10953:SF6">
    <property type="entry name" value="NEDD8-ACTIVATING ENZYME E1 CATALYTIC SUBUNIT"/>
    <property type="match status" value="1"/>
</dbReference>
<dbReference type="InterPro" id="IPR023318">
    <property type="entry name" value="Ub_act_enz_dom_a_sf"/>
</dbReference>
<dbReference type="AlphaFoldDB" id="G8BNF8"/>
<evidence type="ECO:0000256" key="3">
    <source>
        <dbReference type="ARBA" id="ARBA00022840"/>
    </source>
</evidence>
<proteinExistence type="inferred from homology"/>
<dbReference type="PROSITE" id="PS51257">
    <property type="entry name" value="PROKAR_LIPOPROTEIN"/>
    <property type="match status" value="1"/>
</dbReference>
<dbReference type="eggNOG" id="KOG2015">
    <property type="taxonomic scope" value="Eukaryota"/>
</dbReference>
<dbReference type="EC" id="6.2.1.64" evidence="4"/>
<gene>
    <name evidence="6" type="primary">TPHA0A03600</name>
    <name evidence="6" type="ordered locus">TPHA_0A03600</name>
</gene>
<accession>G8BNF8</accession>
<dbReference type="OrthoDB" id="10255449at2759"/>
<dbReference type="OMA" id="HIIEYVI"/>
<keyword evidence="3 4" id="KW-0067">ATP-binding</keyword>
<dbReference type="PANTHER" id="PTHR10953">
    <property type="entry name" value="UBIQUITIN-ACTIVATING ENZYME E1"/>
    <property type="match status" value="1"/>
</dbReference>